<gene>
    <name evidence="1" type="ORF">MC45_00225</name>
</gene>
<dbReference type="RefSeq" id="WP_038658172.1">
    <property type="nucleotide sequence ID" value="NZ_CP009571.1"/>
</dbReference>
<dbReference type="Proteomes" id="UP000033200">
    <property type="component" value="Chromosome"/>
</dbReference>
<dbReference type="KEGG" id="stax:MC45_00225"/>
<dbReference type="HOGENOM" id="CLU_1271614_0_0_5"/>
<sequence length="217" mass="23677">MFTDLLRLEAQGFSRASTAIALRSVATCPNLFFRPLSRPMIGVALLSVVPEAGGGFHFHAQATALREGALPATLADWIEPRLPATGPLVSWETDDTLVTKLRGIVDTDRHPRLAALVADPGERLRVLPHAVMGRHRRGTAPGVPCFCRCAAECRPELPACFLPDPAQTECELVDEAETAWAMWADLHAAFDDHAHPARIALRGLAERRRARGDTPLR</sequence>
<dbReference type="EMBL" id="CP009571">
    <property type="protein sequence ID" value="AIT05131.1"/>
    <property type="molecule type" value="Genomic_DNA"/>
</dbReference>
<reference evidence="1 2" key="1">
    <citation type="submission" date="2014-09" db="EMBL/GenBank/DDBJ databases">
        <title>Using Illumina technology Improving SMRT sequencing Genome Assembly by RASTools.</title>
        <authorList>
            <person name="Zhou Y."/>
            <person name="Ma T."/>
            <person name="Liu T."/>
        </authorList>
    </citation>
    <scope>NUCLEOTIDE SEQUENCE [LARGE SCALE GENOMIC DNA]</scope>
    <source>
        <strain evidence="1 2">ATCC 55669</strain>
    </source>
</reference>
<organism evidence="1 2">
    <name type="scientific">Sphingomonas taxi</name>
    <dbReference type="NCBI Taxonomy" id="1549858"/>
    <lineage>
        <taxon>Bacteria</taxon>
        <taxon>Pseudomonadati</taxon>
        <taxon>Pseudomonadota</taxon>
        <taxon>Alphaproteobacteria</taxon>
        <taxon>Sphingomonadales</taxon>
        <taxon>Sphingomonadaceae</taxon>
        <taxon>Sphingomonas</taxon>
    </lineage>
</organism>
<accession>A0A097EC39</accession>
<evidence type="ECO:0000313" key="2">
    <source>
        <dbReference type="Proteomes" id="UP000033200"/>
    </source>
</evidence>
<dbReference type="eggNOG" id="ENOG50301YX">
    <property type="taxonomic scope" value="Bacteria"/>
</dbReference>
<keyword evidence="2" id="KW-1185">Reference proteome</keyword>
<dbReference type="AlphaFoldDB" id="A0A097EC39"/>
<protein>
    <submittedName>
        <fullName evidence="1">Uncharacterized protein</fullName>
    </submittedName>
</protein>
<proteinExistence type="predicted"/>
<name>A0A097EC39_9SPHN</name>
<evidence type="ECO:0000313" key="1">
    <source>
        <dbReference type="EMBL" id="AIT05131.1"/>
    </source>
</evidence>